<evidence type="ECO:0000256" key="3">
    <source>
        <dbReference type="ARBA" id="ARBA00023163"/>
    </source>
</evidence>
<dbReference type="Pfam" id="PF09339">
    <property type="entry name" value="HTH_IclR"/>
    <property type="match status" value="1"/>
</dbReference>
<evidence type="ECO:0000256" key="1">
    <source>
        <dbReference type="ARBA" id="ARBA00023015"/>
    </source>
</evidence>
<name>A0ABX3STK5_MYCMA</name>
<dbReference type="PANTHER" id="PTHR30136:SF24">
    <property type="entry name" value="HTH-TYPE TRANSCRIPTIONAL REPRESSOR ALLR"/>
    <property type="match status" value="1"/>
</dbReference>
<keyword evidence="1" id="KW-0805">Transcription regulation</keyword>
<evidence type="ECO:0000313" key="7">
    <source>
        <dbReference type="Proteomes" id="UP000243140"/>
    </source>
</evidence>
<sequence length="299" mass="32096">MTQTLDPLETPRQATSPPTERVVAIMRLLGSHPARAFSLAEITRELGISRATGHAILTTLVAHHWVVRDVATAAYCWGPGIASLANPASDRIFHGILRQLAESTATQVFLARRDANTIVVVDSAGESASGMRIDRGLRMPLVAPFGRDYIAWSAVSAQRAWLEGIGKPSAALSRRIGLVINEIRERGYAIERLSREYIQVYTALRALGGETEPDAITARLARALADLTVIDVLRAELTEDGTHSIATVSAPILDEDGVVSMSISAAPFATLAADEIERLGEQARAAARRIEAQLASSTS</sequence>
<dbReference type="InterPro" id="IPR050707">
    <property type="entry name" value="HTH_MetabolicPath_Reg"/>
</dbReference>
<dbReference type="InterPro" id="IPR005471">
    <property type="entry name" value="Tscrpt_reg_IclR_N"/>
</dbReference>
<keyword evidence="3" id="KW-0804">Transcription</keyword>
<dbReference type="InterPro" id="IPR036388">
    <property type="entry name" value="WH-like_DNA-bd_sf"/>
</dbReference>
<dbReference type="PANTHER" id="PTHR30136">
    <property type="entry name" value="HELIX-TURN-HELIX TRANSCRIPTIONAL REGULATOR, ICLR FAMILY"/>
    <property type="match status" value="1"/>
</dbReference>
<accession>A0ABX3STK5</accession>
<dbReference type="Proteomes" id="UP000243140">
    <property type="component" value="Unassembled WGS sequence"/>
</dbReference>
<dbReference type="EMBL" id="MVHV01000006">
    <property type="protein sequence ID" value="ORA83844.1"/>
    <property type="molecule type" value="Genomic_DNA"/>
</dbReference>
<protein>
    <submittedName>
        <fullName evidence="6">IclR family transcriptional regulator</fullName>
    </submittedName>
</protein>
<proteinExistence type="predicted"/>
<gene>
    <name evidence="6" type="ORF">BST29_07515</name>
</gene>
<organism evidence="6 7">
    <name type="scientific">Mycobacterium malmoense</name>
    <dbReference type="NCBI Taxonomy" id="1780"/>
    <lineage>
        <taxon>Bacteria</taxon>
        <taxon>Bacillati</taxon>
        <taxon>Actinomycetota</taxon>
        <taxon>Actinomycetes</taxon>
        <taxon>Mycobacteriales</taxon>
        <taxon>Mycobacteriaceae</taxon>
        <taxon>Mycobacterium</taxon>
    </lineage>
</organism>
<evidence type="ECO:0000259" key="5">
    <source>
        <dbReference type="PROSITE" id="PS51078"/>
    </source>
</evidence>
<dbReference type="Gene3D" id="1.10.10.10">
    <property type="entry name" value="Winged helix-like DNA-binding domain superfamily/Winged helix DNA-binding domain"/>
    <property type="match status" value="1"/>
</dbReference>
<evidence type="ECO:0000313" key="6">
    <source>
        <dbReference type="EMBL" id="ORA83844.1"/>
    </source>
</evidence>
<dbReference type="RefSeq" id="WP_083010083.1">
    <property type="nucleotide sequence ID" value="NZ_CP060015.1"/>
</dbReference>
<comment type="caution">
    <text evidence="6">The sequence shown here is derived from an EMBL/GenBank/DDBJ whole genome shotgun (WGS) entry which is preliminary data.</text>
</comment>
<dbReference type="SUPFAM" id="SSF46785">
    <property type="entry name" value="Winged helix' DNA-binding domain"/>
    <property type="match status" value="1"/>
</dbReference>
<keyword evidence="7" id="KW-1185">Reference proteome</keyword>
<keyword evidence="2" id="KW-0238">DNA-binding</keyword>
<dbReference type="SUPFAM" id="SSF55781">
    <property type="entry name" value="GAF domain-like"/>
    <property type="match status" value="1"/>
</dbReference>
<dbReference type="SMART" id="SM00346">
    <property type="entry name" value="HTH_ICLR"/>
    <property type="match status" value="1"/>
</dbReference>
<dbReference type="InterPro" id="IPR014757">
    <property type="entry name" value="Tscrpt_reg_IclR_C"/>
</dbReference>
<feature type="domain" description="IclR-ED" evidence="5">
    <location>
        <begin position="75"/>
        <end position="296"/>
    </location>
</feature>
<dbReference type="InterPro" id="IPR029016">
    <property type="entry name" value="GAF-like_dom_sf"/>
</dbReference>
<feature type="domain" description="HTH iclR-type" evidence="4">
    <location>
        <begin position="16"/>
        <end position="79"/>
    </location>
</feature>
<evidence type="ECO:0000259" key="4">
    <source>
        <dbReference type="PROSITE" id="PS51077"/>
    </source>
</evidence>
<dbReference type="PROSITE" id="PS51078">
    <property type="entry name" value="ICLR_ED"/>
    <property type="match status" value="1"/>
</dbReference>
<dbReference type="PROSITE" id="PS51077">
    <property type="entry name" value="HTH_ICLR"/>
    <property type="match status" value="1"/>
</dbReference>
<reference evidence="6 7" key="1">
    <citation type="submission" date="2017-02" db="EMBL/GenBank/DDBJ databases">
        <title>The new phylogeny of genus Mycobacterium.</title>
        <authorList>
            <person name="Tortoli E."/>
            <person name="Trovato A."/>
            <person name="Cirillo D.M."/>
        </authorList>
    </citation>
    <scope>NUCLEOTIDE SEQUENCE [LARGE SCALE GENOMIC DNA]</scope>
    <source>
        <strain evidence="6 7">IP1130001</strain>
    </source>
</reference>
<evidence type="ECO:0000256" key="2">
    <source>
        <dbReference type="ARBA" id="ARBA00023125"/>
    </source>
</evidence>
<dbReference type="Gene3D" id="3.30.450.40">
    <property type="match status" value="2"/>
</dbReference>
<dbReference type="InterPro" id="IPR036390">
    <property type="entry name" value="WH_DNA-bd_sf"/>
</dbReference>